<dbReference type="InParanoid" id="K5X674"/>
<sequence length="221" mass="23906">MSAQHFYKCSAKNPSTVGPRSLPAGYTHGVSTDTDFDVVAPLQDADLALGRCEASTVLADRLDNTILVTGLLLSPIHSATNWHEVADKPALRIIAYFACLLNACGLLTSVVYRLRLRALKTRNLDEQYAEEFCNSQIGSFISIMSPLVLSARYEISLPLNRRTEVLLSTQCAALLSGSLLLNVNTGGAFEAALSIPQLALFAVGVSFLIIHGRLVFRPSIL</sequence>
<keyword evidence="3" id="KW-1185">Reference proteome</keyword>
<dbReference type="Proteomes" id="UP000008370">
    <property type="component" value="Unassembled WGS sequence"/>
</dbReference>
<gene>
    <name evidence="2" type="ORF">PHACADRAFT_252572</name>
</gene>
<keyword evidence="1" id="KW-0812">Transmembrane</keyword>
<keyword evidence="1" id="KW-0472">Membrane</keyword>
<accession>K5X674</accession>
<keyword evidence="1" id="KW-1133">Transmembrane helix</keyword>
<dbReference type="RefSeq" id="XP_007393651.1">
    <property type="nucleotide sequence ID" value="XM_007393589.1"/>
</dbReference>
<evidence type="ECO:0000256" key="1">
    <source>
        <dbReference type="SAM" id="Phobius"/>
    </source>
</evidence>
<reference evidence="2 3" key="1">
    <citation type="journal article" date="2012" name="BMC Genomics">
        <title>Comparative genomics of the white-rot fungi, Phanerochaete carnosa and P. chrysosporium, to elucidate the genetic basis of the distinct wood types they colonize.</title>
        <authorList>
            <person name="Suzuki H."/>
            <person name="MacDonald J."/>
            <person name="Syed K."/>
            <person name="Salamov A."/>
            <person name="Hori C."/>
            <person name="Aerts A."/>
            <person name="Henrissat B."/>
            <person name="Wiebenga A."/>
            <person name="vanKuyk P.A."/>
            <person name="Barry K."/>
            <person name="Lindquist E."/>
            <person name="LaButti K."/>
            <person name="Lapidus A."/>
            <person name="Lucas S."/>
            <person name="Coutinho P."/>
            <person name="Gong Y."/>
            <person name="Samejima M."/>
            <person name="Mahadevan R."/>
            <person name="Abou-Zaid M."/>
            <person name="de Vries R.P."/>
            <person name="Igarashi K."/>
            <person name="Yadav J.S."/>
            <person name="Grigoriev I.V."/>
            <person name="Master E.R."/>
        </authorList>
    </citation>
    <scope>NUCLEOTIDE SEQUENCE [LARGE SCALE GENOMIC DNA]</scope>
    <source>
        <strain evidence="2 3">HHB-10118-sp</strain>
    </source>
</reference>
<feature type="transmembrane region" description="Helical" evidence="1">
    <location>
        <begin position="195"/>
        <end position="216"/>
    </location>
</feature>
<evidence type="ECO:0000313" key="2">
    <source>
        <dbReference type="EMBL" id="EKM58332.1"/>
    </source>
</evidence>
<organism evidence="2 3">
    <name type="scientific">Phanerochaete carnosa (strain HHB-10118-sp)</name>
    <name type="common">White-rot fungus</name>
    <name type="synonym">Peniophora carnosa</name>
    <dbReference type="NCBI Taxonomy" id="650164"/>
    <lineage>
        <taxon>Eukaryota</taxon>
        <taxon>Fungi</taxon>
        <taxon>Dikarya</taxon>
        <taxon>Basidiomycota</taxon>
        <taxon>Agaricomycotina</taxon>
        <taxon>Agaricomycetes</taxon>
        <taxon>Polyporales</taxon>
        <taxon>Phanerochaetaceae</taxon>
        <taxon>Phanerochaete</taxon>
    </lineage>
</organism>
<dbReference type="OrthoDB" id="10555255at2759"/>
<proteinExistence type="predicted"/>
<feature type="transmembrane region" description="Helical" evidence="1">
    <location>
        <begin position="93"/>
        <end position="112"/>
    </location>
</feature>
<dbReference type="AlphaFoldDB" id="K5X674"/>
<dbReference type="GeneID" id="18915521"/>
<name>K5X674_PHACS</name>
<protein>
    <submittedName>
        <fullName evidence="2">Uncharacterized protein</fullName>
    </submittedName>
</protein>
<evidence type="ECO:0000313" key="3">
    <source>
        <dbReference type="Proteomes" id="UP000008370"/>
    </source>
</evidence>
<dbReference type="KEGG" id="pco:PHACADRAFT_252572"/>
<dbReference type="EMBL" id="JH930470">
    <property type="protein sequence ID" value="EKM58332.1"/>
    <property type="molecule type" value="Genomic_DNA"/>
</dbReference>
<dbReference type="HOGENOM" id="CLU_1251052_0_0_1"/>